<dbReference type="PROSITE" id="PS51125">
    <property type="entry name" value="NHL"/>
    <property type="match status" value="2"/>
</dbReference>
<evidence type="ECO:0008006" key="4">
    <source>
        <dbReference type="Google" id="ProtNLM"/>
    </source>
</evidence>
<dbReference type="InterPro" id="IPR011042">
    <property type="entry name" value="6-blade_b-propeller_TolB-like"/>
</dbReference>
<accession>A0A1B6M819</accession>
<evidence type="ECO:0000313" key="3">
    <source>
        <dbReference type="EMBL" id="JAT32076.1"/>
    </source>
</evidence>
<feature type="repeat" description="NHL" evidence="2">
    <location>
        <begin position="64"/>
        <end position="106"/>
    </location>
</feature>
<dbReference type="PANTHER" id="PTHR24104:SF25">
    <property type="entry name" value="PROTEIN LIN-41"/>
    <property type="match status" value="1"/>
</dbReference>
<dbReference type="InterPro" id="IPR050952">
    <property type="entry name" value="TRIM-NHL_E3_ligases"/>
</dbReference>
<protein>
    <recommendedName>
        <fullName evidence="4">SMP-30/Gluconolactonase/LRE-like region domain-containing protein</fullName>
    </recommendedName>
</protein>
<dbReference type="Gene3D" id="2.120.10.30">
    <property type="entry name" value="TolB, C-terminal domain"/>
    <property type="match status" value="2"/>
</dbReference>
<evidence type="ECO:0000256" key="1">
    <source>
        <dbReference type="ARBA" id="ARBA00022737"/>
    </source>
</evidence>
<dbReference type="SUPFAM" id="SSF101898">
    <property type="entry name" value="NHL repeat"/>
    <property type="match status" value="1"/>
</dbReference>
<evidence type="ECO:0000256" key="2">
    <source>
        <dbReference type="PROSITE-ProRule" id="PRU00504"/>
    </source>
</evidence>
<organism evidence="3">
    <name type="scientific">Graphocephala atropunctata</name>
    <dbReference type="NCBI Taxonomy" id="36148"/>
    <lineage>
        <taxon>Eukaryota</taxon>
        <taxon>Metazoa</taxon>
        <taxon>Ecdysozoa</taxon>
        <taxon>Arthropoda</taxon>
        <taxon>Hexapoda</taxon>
        <taxon>Insecta</taxon>
        <taxon>Pterygota</taxon>
        <taxon>Neoptera</taxon>
        <taxon>Paraneoptera</taxon>
        <taxon>Hemiptera</taxon>
        <taxon>Auchenorrhyncha</taxon>
        <taxon>Membracoidea</taxon>
        <taxon>Cicadellidae</taxon>
        <taxon>Cicadellinae</taxon>
        <taxon>Cicadellini</taxon>
        <taxon>Graphocephala</taxon>
    </lineage>
</organism>
<gene>
    <name evidence="3" type="ORF">g.26362</name>
</gene>
<dbReference type="GO" id="GO:0008270">
    <property type="term" value="F:zinc ion binding"/>
    <property type="evidence" value="ECO:0007669"/>
    <property type="project" value="UniProtKB-KW"/>
</dbReference>
<sequence length="241" mass="26082">MVYVVDTGNSRVKVLTPELQLVGHIESAGLAGRSCTGVAVSDDGDWLAVVNWRSRTVTRLDREGTTLAAFTHTAFVEPIDLAIDTNYGHILVADNGPSCVFVFDTEGKLLFQVGKKGSQKGCFNLISCVTVGPGGEIVVADSRIQVFSAKGDFLQELFAEGKGKGRYGGVAVDAEGMIVASRSEKGRNFVQVFRLSDGKLLSTIDSYEAKLKRPSGIATTNDRHLIVVDLGNDCIKKYRYW</sequence>
<name>A0A1B6M819_9HEMI</name>
<dbReference type="AlphaFoldDB" id="A0A1B6M819"/>
<dbReference type="Pfam" id="PF01436">
    <property type="entry name" value="NHL"/>
    <property type="match status" value="1"/>
</dbReference>
<dbReference type="EMBL" id="GEBQ01007901">
    <property type="protein sequence ID" value="JAT32076.1"/>
    <property type="molecule type" value="Transcribed_RNA"/>
</dbReference>
<keyword evidence="1" id="KW-0677">Repeat</keyword>
<dbReference type="PANTHER" id="PTHR24104">
    <property type="entry name" value="E3 UBIQUITIN-PROTEIN LIGASE NHLRC1-RELATED"/>
    <property type="match status" value="1"/>
</dbReference>
<reference evidence="3" key="1">
    <citation type="submission" date="2015-11" db="EMBL/GenBank/DDBJ databases">
        <title>De novo transcriptome assembly of four potential Pierce s Disease insect vectors from Arizona vineyards.</title>
        <authorList>
            <person name="Tassone E.E."/>
        </authorList>
    </citation>
    <scope>NUCLEOTIDE SEQUENCE</scope>
</reference>
<dbReference type="InterPro" id="IPR001258">
    <property type="entry name" value="NHL_repeat"/>
</dbReference>
<feature type="repeat" description="NHL" evidence="2">
    <location>
        <begin position="110"/>
        <end position="150"/>
    </location>
</feature>
<proteinExistence type="predicted"/>